<keyword evidence="3 6" id="KW-1133">Transmembrane helix</keyword>
<dbReference type="InterPro" id="IPR050393">
    <property type="entry name" value="MFP_Efflux_Pump"/>
</dbReference>
<dbReference type="PANTHER" id="PTHR30367">
    <property type="entry name" value="P-HYDROXYBENZOIC ACID EFFLUX PUMP SUBUNIT AAEA-RELATED"/>
    <property type="match status" value="1"/>
</dbReference>
<dbReference type="NCBIfam" id="TIGR01730">
    <property type="entry name" value="RND_mfp"/>
    <property type="match status" value="1"/>
</dbReference>
<evidence type="ECO:0000256" key="4">
    <source>
        <dbReference type="ARBA" id="ARBA00023054"/>
    </source>
</evidence>
<evidence type="ECO:0000256" key="2">
    <source>
        <dbReference type="ARBA" id="ARBA00022692"/>
    </source>
</evidence>
<evidence type="ECO:0000259" key="7">
    <source>
        <dbReference type="Pfam" id="PF25917"/>
    </source>
</evidence>
<dbReference type="InterPro" id="IPR058634">
    <property type="entry name" value="AaeA-lik-b-barrel"/>
</dbReference>
<organism evidence="9 10">
    <name type="scientific">Pseudomonas duriflava</name>
    <dbReference type="NCBI Taxonomy" id="459528"/>
    <lineage>
        <taxon>Bacteria</taxon>
        <taxon>Pseudomonadati</taxon>
        <taxon>Pseudomonadota</taxon>
        <taxon>Gammaproteobacteria</taxon>
        <taxon>Pseudomonadales</taxon>
        <taxon>Pseudomonadaceae</taxon>
        <taxon>Pseudomonas</taxon>
    </lineage>
</organism>
<dbReference type="GO" id="GO:0022857">
    <property type="term" value="F:transmembrane transporter activity"/>
    <property type="evidence" value="ECO:0007669"/>
    <property type="project" value="InterPro"/>
</dbReference>
<dbReference type="Pfam" id="PF25917">
    <property type="entry name" value="BSH_RND"/>
    <property type="match status" value="1"/>
</dbReference>
<dbReference type="Gene3D" id="2.40.30.170">
    <property type="match status" value="1"/>
</dbReference>
<keyword evidence="4" id="KW-0175">Coiled coil</keyword>
<evidence type="ECO:0000313" key="10">
    <source>
        <dbReference type="Proteomes" id="UP000316905"/>
    </source>
</evidence>
<dbReference type="OrthoDB" id="9811754at2"/>
<comment type="caution">
    <text evidence="9">The sequence shown here is derived from an EMBL/GenBank/DDBJ whole genome shotgun (WGS) entry which is preliminary data.</text>
</comment>
<gene>
    <name evidence="9" type="ORF">IQ22_01629</name>
</gene>
<evidence type="ECO:0000259" key="8">
    <source>
        <dbReference type="Pfam" id="PF25963"/>
    </source>
</evidence>
<dbReference type="EMBL" id="VLKY01000004">
    <property type="protein sequence ID" value="TWI55696.1"/>
    <property type="molecule type" value="Genomic_DNA"/>
</dbReference>
<dbReference type="RefSeq" id="WP_145140609.1">
    <property type="nucleotide sequence ID" value="NZ_VLKY01000004.1"/>
</dbReference>
<sequence length="300" mass="33526">MRKVARVVITIGVVLLAIGAGLWLWRFYMLSPWTRDARIRADVVVVAPDVAGWVTNLAVEDNQLVKKGDLLLEIDRERYQASLAHARAVADTRKQQMHLRESEAARRNRLGTSAISAEDRENARINAAVARSQYQEALTDVRLAELNLARSRVVAPREGRITNLRFAEGNYVRTGEAVMALVDTHSFYVMAYFEETKIPHIHIGDSVSVTLMSHSAPLTGRVASISSGITDSNSSPDEQLLAEVQPTFNWVRLAQRIPVRIELEEVPPNIHLSAGMTASVSVQDAHGHHPLQGWRRVWDY</sequence>
<evidence type="ECO:0000256" key="1">
    <source>
        <dbReference type="ARBA" id="ARBA00009477"/>
    </source>
</evidence>
<dbReference type="GO" id="GO:0016020">
    <property type="term" value="C:membrane"/>
    <property type="evidence" value="ECO:0007669"/>
    <property type="project" value="InterPro"/>
</dbReference>
<feature type="transmembrane region" description="Helical" evidence="6">
    <location>
        <begin position="7"/>
        <end position="28"/>
    </location>
</feature>
<protein>
    <submittedName>
        <fullName evidence="9">RND family efflux transporter MFP subunit</fullName>
    </submittedName>
</protein>
<dbReference type="Pfam" id="PF25963">
    <property type="entry name" value="Beta-barrel_AAEA"/>
    <property type="match status" value="1"/>
</dbReference>
<feature type="domain" description="p-hydroxybenzoic acid efflux pump subunit AaeA-like beta-barrel" evidence="8">
    <location>
        <begin position="186"/>
        <end position="282"/>
    </location>
</feature>
<keyword evidence="2 6" id="KW-0812">Transmembrane</keyword>
<comment type="similarity">
    <text evidence="1">Belongs to the membrane fusion protein (MFP) (TC 8.A.1) family.</text>
</comment>
<evidence type="ECO:0000256" key="3">
    <source>
        <dbReference type="ARBA" id="ARBA00022989"/>
    </source>
</evidence>
<dbReference type="InterPro" id="IPR006143">
    <property type="entry name" value="RND_pump_MFP"/>
</dbReference>
<dbReference type="PANTHER" id="PTHR30367:SF12">
    <property type="entry name" value="P-HYDROXYBENZOIC ACID EFFLUX PUMP SUBUNIT AAEA"/>
    <property type="match status" value="1"/>
</dbReference>
<dbReference type="Gene3D" id="2.40.50.100">
    <property type="match status" value="1"/>
</dbReference>
<evidence type="ECO:0000313" key="9">
    <source>
        <dbReference type="EMBL" id="TWI55696.1"/>
    </source>
</evidence>
<name>A0A562QI18_9PSED</name>
<dbReference type="Proteomes" id="UP000316905">
    <property type="component" value="Unassembled WGS sequence"/>
</dbReference>
<keyword evidence="5 6" id="KW-0472">Membrane</keyword>
<feature type="domain" description="Multidrug resistance protein MdtA-like barrel-sandwich hybrid" evidence="7">
    <location>
        <begin position="43"/>
        <end position="183"/>
    </location>
</feature>
<dbReference type="AlphaFoldDB" id="A0A562QI18"/>
<evidence type="ECO:0000256" key="6">
    <source>
        <dbReference type="SAM" id="Phobius"/>
    </source>
</evidence>
<reference evidence="9 10" key="1">
    <citation type="journal article" date="2015" name="Stand. Genomic Sci.">
        <title>Genomic Encyclopedia of Bacterial and Archaeal Type Strains, Phase III: the genomes of soil and plant-associated and newly described type strains.</title>
        <authorList>
            <person name="Whitman W.B."/>
            <person name="Woyke T."/>
            <person name="Klenk H.P."/>
            <person name="Zhou Y."/>
            <person name="Lilburn T.G."/>
            <person name="Beck B.J."/>
            <person name="De Vos P."/>
            <person name="Vandamme P."/>
            <person name="Eisen J.A."/>
            <person name="Garrity G."/>
            <person name="Hugenholtz P."/>
            <person name="Kyrpides N.C."/>
        </authorList>
    </citation>
    <scope>NUCLEOTIDE SEQUENCE [LARGE SCALE GENOMIC DNA]</scope>
    <source>
        <strain evidence="9 10">CGMCC 1.6858</strain>
    </source>
</reference>
<evidence type="ECO:0000256" key="5">
    <source>
        <dbReference type="ARBA" id="ARBA00023136"/>
    </source>
</evidence>
<proteinExistence type="inferred from homology"/>
<keyword evidence="10" id="KW-1185">Reference proteome</keyword>
<accession>A0A562QI18</accession>
<dbReference type="InterPro" id="IPR058625">
    <property type="entry name" value="MdtA-like_BSH"/>
</dbReference>
<dbReference type="SUPFAM" id="SSF111369">
    <property type="entry name" value="HlyD-like secretion proteins"/>
    <property type="match status" value="1"/>
</dbReference>